<dbReference type="Pfam" id="PF01408">
    <property type="entry name" value="GFO_IDH_MocA"/>
    <property type="match status" value="1"/>
</dbReference>
<evidence type="ECO:0000256" key="1">
    <source>
        <dbReference type="ARBA" id="ARBA00010928"/>
    </source>
</evidence>
<dbReference type="GO" id="GO:0102497">
    <property type="term" value="F:scyllo-inositol dehydrogenase (NADP+) activity"/>
    <property type="evidence" value="ECO:0007669"/>
    <property type="project" value="UniProtKB-EC"/>
</dbReference>
<feature type="domain" description="Gfo/Idh/MocA-like oxidoreductase N-terminal" evidence="3">
    <location>
        <begin position="24"/>
        <end position="143"/>
    </location>
</feature>
<dbReference type="InterPro" id="IPR051317">
    <property type="entry name" value="Gfo/Idh/MocA_oxidoreduct"/>
</dbReference>
<dbReference type="EMBL" id="BEHT01000025">
    <property type="protein sequence ID" value="GBC99333.1"/>
    <property type="molecule type" value="Genomic_DNA"/>
</dbReference>
<protein>
    <submittedName>
        <fullName evidence="5">Scyllo-inositol 2-dehydrogenase (NADP(+))</fullName>
        <ecNumber evidence="5">1.1.1.371</ecNumber>
    </submittedName>
</protein>
<evidence type="ECO:0000313" key="5">
    <source>
        <dbReference type="EMBL" id="GBC99333.1"/>
    </source>
</evidence>
<name>A0A2H5XDR6_9BACT</name>
<dbReference type="InterPro" id="IPR036291">
    <property type="entry name" value="NAD(P)-bd_dom_sf"/>
</dbReference>
<dbReference type="GO" id="GO:0000166">
    <property type="term" value="F:nucleotide binding"/>
    <property type="evidence" value="ECO:0007669"/>
    <property type="project" value="InterPro"/>
</dbReference>
<proteinExistence type="inferred from homology"/>
<evidence type="ECO:0000259" key="3">
    <source>
        <dbReference type="Pfam" id="PF01408"/>
    </source>
</evidence>
<dbReference type="Gene3D" id="3.30.360.10">
    <property type="entry name" value="Dihydrodipicolinate Reductase, domain 2"/>
    <property type="match status" value="1"/>
</dbReference>
<dbReference type="AlphaFoldDB" id="A0A2H5XDR6"/>
<organism evidence="5 6">
    <name type="scientific">Candidatus Fervidibacter japonicus</name>
    <dbReference type="NCBI Taxonomy" id="2035412"/>
    <lineage>
        <taxon>Bacteria</taxon>
        <taxon>Candidatus Fervidibacterota</taxon>
        <taxon>Candidatus Fervidibacter</taxon>
    </lineage>
</organism>
<dbReference type="PANTHER" id="PTHR43708:SF5">
    <property type="entry name" value="CONSERVED EXPRESSED OXIDOREDUCTASE (EUROFUNG)-RELATED"/>
    <property type="match status" value="1"/>
</dbReference>
<comment type="similarity">
    <text evidence="1">Belongs to the Gfo/Idh/MocA family.</text>
</comment>
<keyword evidence="2 5" id="KW-0560">Oxidoreductase</keyword>
<dbReference type="InterPro" id="IPR000683">
    <property type="entry name" value="Gfo/Idh/MocA-like_OxRdtase_N"/>
</dbReference>
<dbReference type="Gene3D" id="3.40.50.720">
    <property type="entry name" value="NAD(P)-binding Rossmann-like Domain"/>
    <property type="match status" value="1"/>
</dbReference>
<dbReference type="SUPFAM" id="SSF55347">
    <property type="entry name" value="Glyceraldehyde-3-phosphate dehydrogenase-like, C-terminal domain"/>
    <property type="match status" value="1"/>
</dbReference>
<dbReference type="Pfam" id="PF02894">
    <property type="entry name" value="GFO_IDH_MocA_C"/>
    <property type="match status" value="1"/>
</dbReference>
<evidence type="ECO:0000259" key="4">
    <source>
        <dbReference type="Pfam" id="PF02894"/>
    </source>
</evidence>
<dbReference type="InterPro" id="IPR004104">
    <property type="entry name" value="Gfo/Idh/MocA-like_OxRdtase_C"/>
</dbReference>
<dbReference type="SUPFAM" id="SSF51735">
    <property type="entry name" value="NAD(P)-binding Rossmann-fold domains"/>
    <property type="match status" value="1"/>
</dbReference>
<feature type="domain" description="Gfo/Idh/MocA-like oxidoreductase C-terminal" evidence="4">
    <location>
        <begin position="155"/>
        <end position="363"/>
    </location>
</feature>
<gene>
    <name evidence="5" type="primary">iolW_2</name>
    <name evidence="5" type="ORF">HRbin17_01855</name>
</gene>
<dbReference type="EC" id="1.1.1.371" evidence="5"/>
<reference evidence="6" key="1">
    <citation type="submission" date="2017-09" db="EMBL/GenBank/DDBJ databases">
        <title>Metaegenomics of thermophilic ammonia-oxidizing enrichment culture.</title>
        <authorList>
            <person name="Kato S."/>
            <person name="Suzuki K."/>
        </authorList>
    </citation>
    <scope>NUCLEOTIDE SEQUENCE [LARGE SCALE GENOMIC DNA]</scope>
</reference>
<dbReference type="PANTHER" id="PTHR43708">
    <property type="entry name" value="CONSERVED EXPRESSED OXIDOREDUCTASE (EUROFUNG)"/>
    <property type="match status" value="1"/>
</dbReference>
<evidence type="ECO:0000256" key="2">
    <source>
        <dbReference type="ARBA" id="ARBA00023002"/>
    </source>
</evidence>
<sequence length="364" mass="41084">MPLSLRRVLRLKAHPSVRGVSRMVKVGVVGYGYAGRVFHCPLIAQVDELQLVAVASRDEGRRHQAQQTWGVRVYATPDELLADPQVDVVVIATPHNTHHLLAKAALQAGKHVVVDKPFTLTVAEADDLIAEAQKQRRLLTVFHNRRWDWDFLTVRRAIEAGLLGEVWLVELNVGRFGPPGRWRAERATMGSLLHDWGVHLIDQALLLLGKPQKVVAWRHFRGWRLSVESFFRVVLDHGDGRTVTLEVNYLRKAERPRWFVLGDKGGLVKFGLDPQEDALRQGDLSKAREAPEHRAKVWTHIDGHDAELTLESVRGDWRAFYRNFAAALLHGAELAVKPEEAREVIRIVEAALRSTETGQIVTLL</sequence>
<accession>A0A2H5XDR6</accession>
<dbReference type="Proteomes" id="UP000236173">
    <property type="component" value="Unassembled WGS sequence"/>
</dbReference>
<comment type="caution">
    <text evidence="5">The sequence shown here is derived from an EMBL/GenBank/DDBJ whole genome shotgun (WGS) entry which is preliminary data.</text>
</comment>
<evidence type="ECO:0000313" key="6">
    <source>
        <dbReference type="Proteomes" id="UP000236173"/>
    </source>
</evidence>